<feature type="region of interest" description="Disordered" evidence="1">
    <location>
        <begin position="63"/>
        <end position="83"/>
    </location>
</feature>
<reference evidence="2" key="1">
    <citation type="submission" date="2023-03" db="EMBL/GenBank/DDBJ databases">
        <title>Massive genome expansion in bonnet fungi (Mycena s.s.) driven by repeated elements and novel gene families across ecological guilds.</title>
        <authorList>
            <consortium name="Lawrence Berkeley National Laboratory"/>
            <person name="Harder C.B."/>
            <person name="Miyauchi S."/>
            <person name="Viragh M."/>
            <person name="Kuo A."/>
            <person name="Thoen E."/>
            <person name="Andreopoulos B."/>
            <person name="Lu D."/>
            <person name="Skrede I."/>
            <person name="Drula E."/>
            <person name="Henrissat B."/>
            <person name="Morin E."/>
            <person name="Kohler A."/>
            <person name="Barry K."/>
            <person name="LaButti K."/>
            <person name="Morin E."/>
            <person name="Salamov A."/>
            <person name="Lipzen A."/>
            <person name="Mereny Z."/>
            <person name="Hegedus B."/>
            <person name="Baldrian P."/>
            <person name="Stursova M."/>
            <person name="Weitz H."/>
            <person name="Taylor A."/>
            <person name="Grigoriev I.V."/>
            <person name="Nagy L.G."/>
            <person name="Martin F."/>
            <person name="Kauserud H."/>
        </authorList>
    </citation>
    <scope>NUCLEOTIDE SEQUENCE</scope>
    <source>
        <strain evidence="2">CBHHK067</strain>
    </source>
</reference>
<name>A0AAD7FGK1_MYCRO</name>
<sequence length="187" mass="20408">MTRHEFSDAVPGALAWQLVAKLVHKAHSSNPHRSEHHPPGHLGERLRMLTAFKIELTQLEDGKQACSPRGANVPGEGSERPVSDMRLPTQVAAVVAASGGLPGDCVGALCGFFLYSPSFQAFLGTSARLDRWLSTEDQCLQDPSTGHCACKIQTIRKDWTRGGSRGIQIEKYPKYPLVRDSPPREAP</sequence>
<dbReference type="AlphaFoldDB" id="A0AAD7FGK1"/>
<comment type="caution">
    <text evidence="2">The sequence shown here is derived from an EMBL/GenBank/DDBJ whole genome shotgun (WGS) entry which is preliminary data.</text>
</comment>
<gene>
    <name evidence="2" type="ORF">B0H17DRAFT_1151534</name>
</gene>
<protein>
    <submittedName>
        <fullName evidence="2">Uncharacterized protein</fullName>
    </submittedName>
</protein>
<accession>A0AAD7FGK1</accession>
<dbReference type="EMBL" id="JARKIE010000640">
    <property type="protein sequence ID" value="KAJ7622958.1"/>
    <property type="molecule type" value="Genomic_DNA"/>
</dbReference>
<dbReference type="Proteomes" id="UP001221757">
    <property type="component" value="Unassembled WGS sequence"/>
</dbReference>
<proteinExistence type="predicted"/>
<keyword evidence="3" id="KW-1185">Reference proteome</keyword>
<evidence type="ECO:0000313" key="3">
    <source>
        <dbReference type="Proteomes" id="UP001221757"/>
    </source>
</evidence>
<organism evidence="2 3">
    <name type="scientific">Mycena rosella</name>
    <name type="common">Pink bonnet</name>
    <name type="synonym">Agaricus rosellus</name>
    <dbReference type="NCBI Taxonomy" id="1033263"/>
    <lineage>
        <taxon>Eukaryota</taxon>
        <taxon>Fungi</taxon>
        <taxon>Dikarya</taxon>
        <taxon>Basidiomycota</taxon>
        <taxon>Agaricomycotina</taxon>
        <taxon>Agaricomycetes</taxon>
        <taxon>Agaricomycetidae</taxon>
        <taxon>Agaricales</taxon>
        <taxon>Marasmiineae</taxon>
        <taxon>Mycenaceae</taxon>
        <taxon>Mycena</taxon>
    </lineage>
</organism>
<evidence type="ECO:0000313" key="2">
    <source>
        <dbReference type="EMBL" id="KAJ7622958.1"/>
    </source>
</evidence>
<evidence type="ECO:0000256" key="1">
    <source>
        <dbReference type="SAM" id="MobiDB-lite"/>
    </source>
</evidence>